<feature type="transmembrane region" description="Helical" evidence="2">
    <location>
        <begin position="12"/>
        <end position="30"/>
    </location>
</feature>
<name>A0ABU6TBT4_9FABA</name>
<comment type="caution">
    <text evidence="3">The sequence shown here is derived from an EMBL/GenBank/DDBJ whole genome shotgun (WGS) entry which is preliminary data.</text>
</comment>
<evidence type="ECO:0000256" key="1">
    <source>
        <dbReference type="SAM" id="MobiDB-lite"/>
    </source>
</evidence>
<gene>
    <name evidence="3" type="ORF">PIB30_032350</name>
</gene>
<proteinExistence type="predicted"/>
<organism evidence="3 4">
    <name type="scientific">Stylosanthes scabra</name>
    <dbReference type="NCBI Taxonomy" id="79078"/>
    <lineage>
        <taxon>Eukaryota</taxon>
        <taxon>Viridiplantae</taxon>
        <taxon>Streptophyta</taxon>
        <taxon>Embryophyta</taxon>
        <taxon>Tracheophyta</taxon>
        <taxon>Spermatophyta</taxon>
        <taxon>Magnoliopsida</taxon>
        <taxon>eudicotyledons</taxon>
        <taxon>Gunneridae</taxon>
        <taxon>Pentapetalae</taxon>
        <taxon>rosids</taxon>
        <taxon>fabids</taxon>
        <taxon>Fabales</taxon>
        <taxon>Fabaceae</taxon>
        <taxon>Papilionoideae</taxon>
        <taxon>50 kb inversion clade</taxon>
        <taxon>dalbergioids sensu lato</taxon>
        <taxon>Dalbergieae</taxon>
        <taxon>Pterocarpus clade</taxon>
        <taxon>Stylosanthes</taxon>
    </lineage>
</organism>
<protein>
    <submittedName>
        <fullName evidence="3">Uncharacterized protein</fullName>
    </submittedName>
</protein>
<keyword evidence="2" id="KW-0472">Membrane</keyword>
<evidence type="ECO:0000256" key="2">
    <source>
        <dbReference type="SAM" id="Phobius"/>
    </source>
</evidence>
<keyword evidence="2" id="KW-0812">Transmembrane</keyword>
<sequence length="210" mass="23312">MELIEIEVPMSLINLIVMVGPVWLGWLGMGRVQPNRTKYRFNRTWVELDRLVQLSHQWFGRTDRQLRNHTWDLFRIVVRMCFLFSLSYSDTMSPTLAGSSLPRPQCPSTSPTLSSSSFGASGGVSRERDRSLCAPRRVSTPSPQSAVSETSDSAGLAGSDISSVDAHQGLDRESISFDFGPSSHMSYDSGSSTCLMIVVLPFIILVRVLH</sequence>
<keyword evidence="4" id="KW-1185">Reference proteome</keyword>
<feature type="compositionally biased region" description="Low complexity" evidence="1">
    <location>
        <begin position="108"/>
        <end position="119"/>
    </location>
</feature>
<accession>A0ABU6TBT4</accession>
<feature type="region of interest" description="Disordered" evidence="1">
    <location>
        <begin position="97"/>
        <end position="158"/>
    </location>
</feature>
<reference evidence="3 4" key="1">
    <citation type="journal article" date="2023" name="Plants (Basel)">
        <title>Bridging the Gap: Combining Genomics and Transcriptomics Approaches to Understand Stylosanthes scabra, an Orphan Legume from the Brazilian Caatinga.</title>
        <authorList>
            <person name="Ferreira-Neto J.R.C."/>
            <person name="da Silva M.D."/>
            <person name="Binneck E."/>
            <person name="de Melo N.F."/>
            <person name="da Silva R.H."/>
            <person name="de Melo A.L.T.M."/>
            <person name="Pandolfi V."/>
            <person name="Bustamante F.O."/>
            <person name="Brasileiro-Vidal A.C."/>
            <person name="Benko-Iseppon A.M."/>
        </authorList>
    </citation>
    <scope>NUCLEOTIDE SEQUENCE [LARGE SCALE GENOMIC DNA]</scope>
    <source>
        <tissue evidence="3">Leaves</tissue>
    </source>
</reference>
<feature type="compositionally biased region" description="Polar residues" evidence="1">
    <location>
        <begin position="139"/>
        <end position="153"/>
    </location>
</feature>
<dbReference type="Proteomes" id="UP001341840">
    <property type="component" value="Unassembled WGS sequence"/>
</dbReference>
<evidence type="ECO:0000313" key="4">
    <source>
        <dbReference type="Proteomes" id="UP001341840"/>
    </source>
</evidence>
<keyword evidence="2" id="KW-1133">Transmembrane helix</keyword>
<dbReference type="EMBL" id="JASCZI010090763">
    <property type="protein sequence ID" value="MED6146191.1"/>
    <property type="molecule type" value="Genomic_DNA"/>
</dbReference>
<evidence type="ECO:0000313" key="3">
    <source>
        <dbReference type="EMBL" id="MED6146191.1"/>
    </source>
</evidence>